<dbReference type="Pfam" id="PF00571">
    <property type="entry name" value="CBS"/>
    <property type="match status" value="2"/>
</dbReference>
<dbReference type="SMART" id="SM00116">
    <property type="entry name" value="CBS"/>
    <property type="match status" value="2"/>
</dbReference>
<gene>
    <name evidence="4" type="primary">guaB_1</name>
    <name evidence="4" type="ORF">CLLI_04620</name>
</gene>
<feature type="domain" description="CBS" evidence="3">
    <location>
        <begin position="72"/>
        <end position="128"/>
    </location>
</feature>
<keyword evidence="1 2" id="KW-0129">CBS domain</keyword>
<dbReference type="PANTHER" id="PTHR43080:SF2">
    <property type="entry name" value="CBS DOMAIN-CONTAINING PROTEIN"/>
    <property type="match status" value="1"/>
</dbReference>
<dbReference type="Proteomes" id="UP000239706">
    <property type="component" value="Unassembled WGS sequence"/>
</dbReference>
<dbReference type="InterPro" id="IPR000644">
    <property type="entry name" value="CBS_dom"/>
</dbReference>
<dbReference type="Gene3D" id="3.10.580.10">
    <property type="entry name" value="CBS-domain"/>
    <property type="match status" value="1"/>
</dbReference>
<organism evidence="4 5">
    <name type="scientific">Clostridium liquoris</name>
    <dbReference type="NCBI Taxonomy" id="1289519"/>
    <lineage>
        <taxon>Bacteria</taxon>
        <taxon>Bacillati</taxon>
        <taxon>Bacillota</taxon>
        <taxon>Clostridia</taxon>
        <taxon>Eubacteriales</taxon>
        <taxon>Clostridiaceae</taxon>
        <taxon>Clostridium</taxon>
    </lineage>
</organism>
<keyword evidence="4" id="KW-0560">Oxidoreductase</keyword>
<dbReference type="PROSITE" id="PS51371">
    <property type="entry name" value="CBS"/>
    <property type="match status" value="2"/>
</dbReference>
<evidence type="ECO:0000256" key="1">
    <source>
        <dbReference type="ARBA" id="ARBA00023122"/>
    </source>
</evidence>
<sequence length="128" mass="14516">MIIEDIMTSKLITVRPEDTVKKALDIMNENRINGTPVIDEFGHLVGMIVKADIYRFLIEEGHYDTCPVDWVMTKQVVTGKLGNSLIEVAEKLRDNNIIAMPIVDEDNKVKGIIAIEDVVDYLMKKVEQ</sequence>
<dbReference type="EC" id="1.1.1.205" evidence="4"/>
<dbReference type="CDD" id="cd02205">
    <property type="entry name" value="CBS_pair_SF"/>
    <property type="match status" value="1"/>
</dbReference>
<evidence type="ECO:0000256" key="2">
    <source>
        <dbReference type="PROSITE-ProRule" id="PRU00703"/>
    </source>
</evidence>
<dbReference type="InterPro" id="IPR046342">
    <property type="entry name" value="CBS_dom_sf"/>
</dbReference>
<accession>A0A2T0B859</accession>
<feature type="domain" description="CBS" evidence="3">
    <location>
        <begin position="7"/>
        <end position="65"/>
    </location>
</feature>
<keyword evidence="5" id="KW-1185">Reference proteome</keyword>
<evidence type="ECO:0000313" key="4">
    <source>
        <dbReference type="EMBL" id="PRR80078.1"/>
    </source>
</evidence>
<comment type="caution">
    <text evidence="4">The sequence shown here is derived from an EMBL/GenBank/DDBJ whole genome shotgun (WGS) entry which is preliminary data.</text>
</comment>
<reference evidence="4 5" key="1">
    <citation type="submission" date="2018-03" db="EMBL/GenBank/DDBJ databases">
        <title>Genome sequence of Clostridium liquoris DSM 100320.</title>
        <authorList>
            <person name="Poehlein A."/>
            <person name="Daniel R."/>
        </authorList>
    </citation>
    <scope>NUCLEOTIDE SEQUENCE [LARGE SCALE GENOMIC DNA]</scope>
    <source>
        <strain evidence="4 5">DSM 100320</strain>
    </source>
</reference>
<dbReference type="SUPFAM" id="SSF54631">
    <property type="entry name" value="CBS-domain pair"/>
    <property type="match status" value="1"/>
</dbReference>
<evidence type="ECO:0000313" key="5">
    <source>
        <dbReference type="Proteomes" id="UP000239706"/>
    </source>
</evidence>
<dbReference type="InterPro" id="IPR051257">
    <property type="entry name" value="Diverse_CBS-Domain"/>
</dbReference>
<dbReference type="GO" id="GO:0003938">
    <property type="term" value="F:IMP dehydrogenase activity"/>
    <property type="evidence" value="ECO:0007669"/>
    <property type="project" value="UniProtKB-EC"/>
</dbReference>
<proteinExistence type="predicted"/>
<evidence type="ECO:0000259" key="3">
    <source>
        <dbReference type="PROSITE" id="PS51371"/>
    </source>
</evidence>
<protein>
    <submittedName>
        <fullName evidence="4">Inosine-5'-monophosphate dehydrogenase</fullName>
        <ecNumber evidence="4">1.1.1.205</ecNumber>
    </submittedName>
</protein>
<dbReference type="EMBL" id="PVXO01000009">
    <property type="protein sequence ID" value="PRR80078.1"/>
    <property type="molecule type" value="Genomic_DNA"/>
</dbReference>
<dbReference type="PANTHER" id="PTHR43080">
    <property type="entry name" value="CBS DOMAIN-CONTAINING PROTEIN CBSX3, MITOCHONDRIAL"/>
    <property type="match status" value="1"/>
</dbReference>
<name>A0A2T0B859_9CLOT</name>
<dbReference type="AlphaFoldDB" id="A0A2T0B859"/>